<gene>
    <name evidence="2" type="ORF">CCAM_LOCUS24294</name>
</gene>
<keyword evidence="1" id="KW-0732">Signal</keyword>
<name>A0A484M3C0_9ASTE</name>
<protein>
    <submittedName>
        <fullName evidence="2">Uncharacterized protein</fullName>
    </submittedName>
</protein>
<dbReference type="AlphaFoldDB" id="A0A484M3C0"/>
<evidence type="ECO:0000313" key="3">
    <source>
        <dbReference type="Proteomes" id="UP000595140"/>
    </source>
</evidence>
<dbReference type="EMBL" id="OOIL02002358">
    <property type="protein sequence ID" value="VFQ82518.1"/>
    <property type="molecule type" value="Genomic_DNA"/>
</dbReference>
<feature type="signal peptide" evidence="1">
    <location>
        <begin position="1"/>
        <end position="31"/>
    </location>
</feature>
<keyword evidence="3" id="KW-1185">Reference proteome</keyword>
<accession>A0A484M3C0</accession>
<sequence>MVMAPMLSPWHPMRSWLQAIVFALFALSGSGRGTRATLAPRTPITKHATTSQVKGKKIRRSKRAGKAPVVEEVIVEDVPEEGDSSEDTVLGFFAYTVAFLSRLYIVLGYLRCEGDTLIGSLPLEKRRKEHKRFVRRARM</sequence>
<evidence type="ECO:0000256" key="1">
    <source>
        <dbReference type="SAM" id="SignalP"/>
    </source>
</evidence>
<organism evidence="2 3">
    <name type="scientific">Cuscuta campestris</name>
    <dbReference type="NCBI Taxonomy" id="132261"/>
    <lineage>
        <taxon>Eukaryota</taxon>
        <taxon>Viridiplantae</taxon>
        <taxon>Streptophyta</taxon>
        <taxon>Embryophyta</taxon>
        <taxon>Tracheophyta</taxon>
        <taxon>Spermatophyta</taxon>
        <taxon>Magnoliopsida</taxon>
        <taxon>eudicotyledons</taxon>
        <taxon>Gunneridae</taxon>
        <taxon>Pentapetalae</taxon>
        <taxon>asterids</taxon>
        <taxon>lamiids</taxon>
        <taxon>Solanales</taxon>
        <taxon>Convolvulaceae</taxon>
        <taxon>Cuscuteae</taxon>
        <taxon>Cuscuta</taxon>
        <taxon>Cuscuta subgen. Grammica</taxon>
        <taxon>Cuscuta sect. Cleistogrammica</taxon>
    </lineage>
</organism>
<evidence type="ECO:0000313" key="2">
    <source>
        <dbReference type="EMBL" id="VFQ82518.1"/>
    </source>
</evidence>
<feature type="chain" id="PRO_5019858399" evidence="1">
    <location>
        <begin position="32"/>
        <end position="139"/>
    </location>
</feature>
<proteinExistence type="predicted"/>
<dbReference type="Proteomes" id="UP000595140">
    <property type="component" value="Unassembled WGS sequence"/>
</dbReference>
<reference evidence="2 3" key="1">
    <citation type="submission" date="2018-04" db="EMBL/GenBank/DDBJ databases">
        <authorList>
            <person name="Vogel A."/>
        </authorList>
    </citation>
    <scope>NUCLEOTIDE SEQUENCE [LARGE SCALE GENOMIC DNA]</scope>
</reference>